<evidence type="ECO:0000256" key="12">
    <source>
        <dbReference type="PIRSR" id="PIRSR606262-1"/>
    </source>
</evidence>
<dbReference type="InterPro" id="IPR016192">
    <property type="entry name" value="APOBEC/CMP_deaminase_Zn-bd"/>
</dbReference>
<comment type="caution">
    <text evidence="17">The sequence shown here is derived from an EMBL/GenBank/DDBJ whole genome shotgun (WGS) entry which is preliminary data.</text>
</comment>
<dbReference type="SUPFAM" id="SSF53927">
    <property type="entry name" value="Cytidine deaminase-like"/>
    <property type="match status" value="1"/>
</dbReference>
<dbReference type="AlphaFoldDB" id="A0A841GQ80"/>
<dbReference type="GO" id="GO:0042802">
    <property type="term" value="F:identical protein binding"/>
    <property type="evidence" value="ECO:0007669"/>
    <property type="project" value="UniProtKB-ARBA"/>
</dbReference>
<evidence type="ECO:0000256" key="6">
    <source>
        <dbReference type="ARBA" id="ARBA00022723"/>
    </source>
</evidence>
<dbReference type="PROSITE" id="PS00903">
    <property type="entry name" value="CYT_DCMP_DEAMINASES_1"/>
    <property type="match status" value="1"/>
</dbReference>
<dbReference type="GO" id="GO:0005829">
    <property type="term" value="C:cytosol"/>
    <property type="evidence" value="ECO:0007669"/>
    <property type="project" value="TreeGrafter"/>
</dbReference>
<dbReference type="FunFam" id="3.40.140.10:FF:000008">
    <property type="entry name" value="Cytidine deaminase"/>
    <property type="match status" value="1"/>
</dbReference>
<dbReference type="EMBL" id="JACHGR010000012">
    <property type="protein sequence ID" value="MBB6057080.1"/>
    <property type="molecule type" value="Genomic_DNA"/>
</dbReference>
<evidence type="ECO:0000313" key="17">
    <source>
        <dbReference type="EMBL" id="MBB6057080.1"/>
    </source>
</evidence>
<evidence type="ECO:0000256" key="5">
    <source>
        <dbReference type="ARBA" id="ARBA00018266"/>
    </source>
</evidence>
<comment type="similarity">
    <text evidence="3 15">Belongs to the cytidine and deoxycytidylate deaminase family.</text>
</comment>
<dbReference type="Proteomes" id="UP000585721">
    <property type="component" value="Unassembled WGS sequence"/>
</dbReference>
<feature type="binding site" evidence="13">
    <location>
        <begin position="48"/>
        <end position="54"/>
    </location>
    <ligand>
        <name>substrate</name>
    </ligand>
</feature>
<dbReference type="GO" id="GO:0055086">
    <property type="term" value="P:nucleobase-containing small molecule metabolic process"/>
    <property type="evidence" value="ECO:0007669"/>
    <property type="project" value="UniProtKB-ARBA"/>
</dbReference>
<feature type="binding site" evidence="14">
    <location>
        <position position="94"/>
    </location>
    <ligand>
        <name>Zn(2+)</name>
        <dbReference type="ChEBI" id="CHEBI:29105"/>
        <note>catalytic</note>
    </ligand>
</feature>
<dbReference type="PANTHER" id="PTHR11644:SF2">
    <property type="entry name" value="CYTIDINE DEAMINASE"/>
    <property type="match status" value="1"/>
</dbReference>
<dbReference type="InterPro" id="IPR016193">
    <property type="entry name" value="Cytidine_deaminase-like"/>
</dbReference>
<keyword evidence="8 14" id="KW-0862">Zinc</keyword>
<keyword evidence="6 14" id="KW-0479">Metal-binding</keyword>
<dbReference type="PROSITE" id="PS51747">
    <property type="entry name" value="CYT_DCMP_DEAMINASES_2"/>
    <property type="match status" value="1"/>
</dbReference>
<comment type="catalytic activity">
    <reaction evidence="10 15">
        <text>2'-deoxycytidine + H2O + H(+) = 2'-deoxyuridine + NH4(+)</text>
        <dbReference type="Rhea" id="RHEA:13433"/>
        <dbReference type="ChEBI" id="CHEBI:15377"/>
        <dbReference type="ChEBI" id="CHEBI:15378"/>
        <dbReference type="ChEBI" id="CHEBI:15698"/>
        <dbReference type="ChEBI" id="CHEBI:16450"/>
        <dbReference type="ChEBI" id="CHEBI:28938"/>
        <dbReference type="EC" id="3.5.4.5"/>
    </reaction>
</comment>
<dbReference type="RefSeq" id="WP_223157940.1">
    <property type="nucleotide sequence ID" value="NZ_JACHGR010000012.1"/>
</dbReference>
<dbReference type="Pfam" id="PF00383">
    <property type="entry name" value="dCMP_cyt_deam_1"/>
    <property type="match status" value="1"/>
</dbReference>
<proteinExistence type="inferred from homology"/>
<evidence type="ECO:0000256" key="2">
    <source>
        <dbReference type="ARBA" id="ARBA00003949"/>
    </source>
</evidence>
<dbReference type="PANTHER" id="PTHR11644">
    <property type="entry name" value="CYTIDINE DEAMINASE"/>
    <property type="match status" value="1"/>
</dbReference>
<dbReference type="Gene3D" id="3.40.140.10">
    <property type="entry name" value="Cytidine Deaminase, domain 2"/>
    <property type="match status" value="1"/>
</dbReference>
<evidence type="ECO:0000256" key="1">
    <source>
        <dbReference type="ARBA" id="ARBA00001947"/>
    </source>
</evidence>
<evidence type="ECO:0000256" key="14">
    <source>
        <dbReference type="PIRSR" id="PIRSR606262-3"/>
    </source>
</evidence>
<dbReference type="GO" id="GO:0008270">
    <property type="term" value="F:zinc ion binding"/>
    <property type="evidence" value="ECO:0007669"/>
    <property type="project" value="UniProtKB-UniRule"/>
</dbReference>
<evidence type="ECO:0000256" key="3">
    <source>
        <dbReference type="ARBA" id="ARBA00006576"/>
    </source>
</evidence>
<dbReference type="EC" id="3.5.4.5" evidence="4 15"/>
<dbReference type="InterPro" id="IPR006262">
    <property type="entry name" value="Cyt_deam_tetra"/>
</dbReference>
<sequence length="135" mass="14768">MSQIDDHLLTQLMDAAKASIRHAYMPYSNYPVGAAVLAMDDQIIAGVNIENAAYPAGTCAERVALGNAISQGHREFKAIAVFSPKGEISPCGVCRQFISEFGPDIQILFHWQGQLQQMPIKDLLPFSFSQTQLNA</sequence>
<comment type="catalytic activity">
    <reaction evidence="11 15">
        <text>cytidine + H2O + H(+) = uridine + NH4(+)</text>
        <dbReference type="Rhea" id="RHEA:16069"/>
        <dbReference type="ChEBI" id="CHEBI:15377"/>
        <dbReference type="ChEBI" id="CHEBI:15378"/>
        <dbReference type="ChEBI" id="CHEBI:16704"/>
        <dbReference type="ChEBI" id="CHEBI:17562"/>
        <dbReference type="ChEBI" id="CHEBI:28938"/>
        <dbReference type="EC" id="3.5.4.5"/>
    </reaction>
</comment>
<dbReference type="InterPro" id="IPR002125">
    <property type="entry name" value="CMP_dCMP_dom"/>
</dbReference>
<evidence type="ECO:0000313" key="18">
    <source>
        <dbReference type="Proteomes" id="UP000585721"/>
    </source>
</evidence>
<dbReference type="GO" id="GO:0072527">
    <property type="term" value="P:pyrimidine-containing compound metabolic process"/>
    <property type="evidence" value="ECO:0007669"/>
    <property type="project" value="UniProtKB-ARBA"/>
</dbReference>
<dbReference type="CDD" id="cd01283">
    <property type="entry name" value="cytidine_deaminase"/>
    <property type="match status" value="1"/>
</dbReference>
<feature type="domain" description="CMP/dCMP-type deaminase" evidence="16">
    <location>
        <begin position="7"/>
        <end position="131"/>
    </location>
</feature>
<evidence type="ECO:0000256" key="7">
    <source>
        <dbReference type="ARBA" id="ARBA00022801"/>
    </source>
</evidence>
<comment type="cofactor">
    <cofactor evidence="1 14 15">
        <name>Zn(2+)</name>
        <dbReference type="ChEBI" id="CHEBI:29105"/>
    </cofactor>
</comment>
<dbReference type="InterPro" id="IPR050202">
    <property type="entry name" value="Cyt/Deoxycyt_deaminase"/>
</dbReference>
<name>A0A841GQ80_9GAMM</name>
<evidence type="ECO:0000256" key="9">
    <source>
        <dbReference type="ARBA" id="ARBA00032005"/>
    </source>
</evidence>
<comment type="function">
    <text evidence="2 15">This enzyme scavenges exogenous and endogenous cytidine and 2'-deoxycytidine for UMP synthesis.</text>
</comment>
<dbReference type="NCBIfam" id="TIGR01354">
    <property type="entry name" value="cyt_deam_tetra"/>
    <property type="match status" value="1"/>
</dbReference>
<protein>
    <recommendedName>
        <fullName evidence="5 15">Cytidine deaminase</fullName>
        <ecNumber evidence="4 15">3.5.4.5</ecNumber>
    </recommendedName>
    <alternativeName>
        <fullName evidence="9 15">Cytidine aminohydrolase</fullName>
    </alternativeName>
</protein>
<reference evidence="17 18" key="1">
    <citation type="submission" date="2020-08" db="EMBL/GenBank/DDBJ databases">
        <title>Genomic Encyclopedia of Type Strains, Phase IV (KMG-IV): sequencing the most valuable type-strain genomes for metagenomic binning, comparative biology and taxonomic classification.</title>
        <authorList>
            <person name="Goeker M."/>
        </authorList>
    </citation>
    <scope>NUCLEOTIDE SEQUENCE [LARGE SCALE GENOMIC DNA]</scope>
    <source>
        <strain evidence="17 18">DSM 22975</strain>
    </source>
</reference>
<evidence type="ECO:0000256" key="11">
    <source>
        <dbReference type="ARBA" id="ARBA00049558"/>
    </source>
</evidence>
<evidence type="ECO:0000256" key="15">
    <source>
        <dbReference type="RuleBase" id="RU364006"/>
    </source>
</evidence>
<evidence type="ECO:0000256" key="8">
    <source>
        <dbReference type="ARBA" id="ARBA00022833"/>
    </source>
</evidence>
<evidence type="ECO:0000256" key="4">
    <source>
        <dbReference type="ARBA" id="ARBA00012783"/>
    </source>
</evidence>
<feature type="binding site" evidence="14">
    <location>
        <position position="91"/>
    </location>
    <ligand>
        <name>Zn(2+)</name>
        <dbReference type="ChEBI" id="CHEBI:29105"/>
        <note>catalytic</note>
    </ligand>
</feature>
<evidence type="ECO:0000259" key="16">
    <source>
        <dbReference type="PROSITE" id="PS51747"/>
    </source>
</evidence>
<dbReference type="NCBIfam" id="NF004064">
    <property type="entry name" value="PRK05578.1"/>
    <property type="match status" value="1"/>
</dbReference>
<gene>
    <name evidence="17" type="ORF">HNR75_003027</name>
</gene>
<evidence type="ECO:0000256" key="10">
    <source>
        <dbReference type="ARBA" id="ARBA00049252"/>
    </source>
</evidence>
<keyword evidence="18" id="KW-1185">Reference proteome</keyword>
<dbReference type="GO" id="GO:0004126">
    <property type="term" value="F:cytidine deaminase activity"/>
    <property type="evidence" value="ECO:0007669"/>
    <property type="project" value="UniProtKB-UniRule"/>
</dbReference>
<feature type="binding site" evidence="14">
    <location>
        <position position="59"/>
    </location>
    <ligand>
        <name>Zn(2+)</name>
        <dbReference type="ChEBI" id="CHEBI:29105"/>
        <note>catalytic</note>
    </ligand>
</feature>
<evidence type="ECO:0000256" key="13">
    <source>
        <dbReference type="PIRSR" id="PIRSR606262-2"/>
    </source>
</evidence>
<organism evidence="17 18">
    <name type="scientific">Tolumonas osonensis</name>
    <dbReference type="NCBI Taxonomy" id="675874"/>
    <lineage>
        <taxon>Bacteria</taxon>
        <taxon>Pseudomonadati</taxon>
        <taxon>Pseudomonadota</taxon>
        <taxon>Gammaproteobacteria</taxon>
        <taxon>Aeromonadales</taxon>
        <taxon>Aeromonadaceae</taxon>
        <taxon>Tolumonas</taxon>
    </lineage>
</organism>
<accession>A0A841GQ80</accession>
<feature type="active site" description="Proton donor" evidence="12">
    <location>
        <position position="61"/>
    </location>
</feature>
<keyword evidence="7 15" id="KW-0378">Hydrolase</keyword>